<evidence type="ECO:0000313" key="3">
    <source>
        <dbReference type="Proteomes" id="UP000593578"/>
    </source>
</evidence>
<evidence type="ECO:0000259" key="1">
    <source>
        <dbReference type="Pfam" id="PF14111"/>
    </source>
</evidence>
<gene>
    <name evidence="2" type="ORF">Gorai_005878</name>
</gene>
<name>A0A7J8QEG7_GOSRA</name>
<dbReference type="Proteomes" id="UP000593578">
    <property type="component" value="Unassembled WGS sequence"/>
</dbReference>
<proteinExistence type="predicted"/>
<dbReference type="Pfam" id="PF14111">
    <property type="entry name" value="DUF4283"/>
    <property type="match status" value="1"/>
</dbReference>
<dbReference type="EMBL" id="JABEZZ010000011">
    <property type="protein sequence ID" value="MBA0599670.1"/>
    <property type="molecule type" value="Genomic_DNA"/>
</dbReference>
<feature type="domain" description="DUF4283" evidence="1">
    <location>
        <begin position="29"/>
        <end position="92"/>
    </location>
</feature>
<feature type="non-terminal residue" evidence="2">
    <location>
        <position position="417"/>
    </location>
</feature>
<reference evidence="2 3" key="1">
    <citation type="journal article" date="2019" name="Genome Biol. Evol.">
        <title>Insights into the evolution of the New World diploid cottons (Gossypium, subgenus Houzingenia) based on genome sequencing.</title>
        <authorList>
            <person name="Grover C.E."/>
            <person name="Arick M.A. 2nd"/>
            <person name="Thrash A."/>
            <person name="Conover J.L."/>
            <person name="Sanders W.S."/>
            <person name="Peterson D.G."/>
            <person name="Frelichowski J.E."/>
            <person name="Scheffler J.A."/>
            <person name="Scheffler B.E."/>
            <person name="Wendel J.F."/>
        </authorList>
    </citation>
    <scope>NUCLEOTIDE SEQUENCE [LARGE SCALE GENOMIC DNA]</scope>
    <source>
        <strain evidence="2">8</strain>
        <tissue evidence="2">Leaf</tissue>
    </source>
</reference>
<protein>
    <recommendedName>
        <fullName evidence="1">DUF4283 domain-containing protein</fullName>
    </recommendedName>
</protein>
<comment type="caution">
    <text evidence="2">The sequence shown here is derived from an EMBL/GenBank/DDBJ whole genome shotgun (WGS) entry which is preliminary data.</text>
</comment>
<dbReference type="InterPro" id="IPR025558">
    <property type="entry name" value="DUF4283"/>
</dbReference>
<dbReference type="AlphaFoldDB" id="A0A7J8QEG7"/>
<evidence type="ECO:0000313" key="2">
    <source>
        <dbReference type="EMBL" id="MBA0599670.1"/>
    </source>
</evidence>
<organism evidence="2 3">
    <name type="scientific">Gossypium raimondii</name>
    <name type="common">Peruvian cotton</name>
    <name type="synonym">Gossypium klotzschianum subsp. raimondii</name>
    <dbReference type="NCBI Taxonomy" id="29730"/>
    <lineage>
        <taxon>Eukaryota</taxon>
        <taxon>Viridiplantae</taxon>
        <taxon>Streptophyta</taxon>
        <taxon>Embryophyta</taxon>
        <taxon>Tracheophyta</taxon>
        <taxon>Spermatophyta</taxon>
        <taxon>Magnoliopsida</taxon>
        <taxon>eudicotyledons</taxon>
        <taxon>Gunneridae</taxon>
        <taxon>Pentapetalae</taxon>
        <taxon>rosids</taxon>
        <taxon>malvids</taxon>
        <taxon>Malvales</taxon>
        <taxon>Malvaceae</taxon>
        <taxon>Malvoideae</taxon>
        <taxon>Gossypium</taxon>
    </lineage>
</organism>
<accession>A0A7J8QEG7</accession>
<sequence length="417" mass="47992">MEEELDNVSIIDEKEDLFQAQEDGSELEEGYKQCLVGSYLTASIVHFPLMRNIMSNLWHPVGGISIIDISDKRCLFRFFYEDISLRAPSRREAPVMSWWLRESILPSNNIMGPSNARAIELGSNAENNPNLIIYGKKGQHTVRGTSNVSNNVDSEPWRHPSRRSLVSVYLWHKNLEIPIYVILQRSTCLPFLQSIVYVVLLEFTKGFIIFRTESTTEAFPSNGFYKGHSLDYTMKAFLYRDCHKGVIYIQDLPKLALCKVCPSSFRSYKNPISANVETSICDQIGDVLGVRVATNLKKYLGLPMMVRRRKNEAFHHYVDRFGKKVQGWGRRFLSMDRNERIIWSSWSLIENGEGWRIGASENVNIWNDAWIPGQGNGRVQGHDFDVRAVRELFDEELVERVLCIPIGRSQVADEMIW</sequence>